<name>A0A0A8ZE00_ARUDO</name>
<dbReference type="EMBL" id="GBRH01264813">
    <property type="protein sequence ID" value="JAD33082.1"/>
    <property type="molecule type" value="Transcribed_RNA"/>
</dbReference>
<sequence length="104" mass="11038">MDLHGDHKHVAGLLESARSPSTAEERGDDAGRVAPPVRARELVEDPAEAPPVEPEGGGFRRRGPRVGTEVPWLPSSGPPPARPSVDLGIRLALDGGGRGRRRRS</sequence>
<reference evidence="2" key="2">
    <citation type="journal article" date="2015" name="Data Brief">
        <title>Shoot transcriptome of the giant reed, Arundo donax.</title>
        <authorList>
            <person name="Barrero R.A."/>
            <person name="Guerrero F.D."/>
            <person name="Moolhuijzen P."/>
            <person name="Goolsby J.A."/>
            <person name="Tidwell J."/>
            <person name="Bellgard S.E."/>
            <person name="Bellgard M.I."/>
        </authorList>
    </citation>
    <scope>NUCLEOTIDE SEQUENCE</scope>
    <source>
        <tissue evidence="2">Shoot tissue taken approximately 20 cm above the soil surface</tissue>
    </source>
</reference>
<protein>
    <submittedName>
        <fullName evidence="2">Uncharacterized protein</fullName>
    </submittedName>
</protein>
<organism evidence="2">
    <name type="scientific">Arundo donax</name>
    <name type="common">Giant reed</name>
    <name type="synonym">Donax arundinaceus</name>
    <dbReference type="NCBI Taxonomy" id="35708"/>
    <lineage>
        <taxon>Eukaryota</taxon>
        <taxon>Viridiplantae</taxon>
        <taxon>Streptophyta</taxon>
        <taxon>Embryophyta</taxon>
        <taxon>Tracheophyta</taxon>
        <taxon>Spermatophyta</taxon>
        <taxon>Magnoliopsida</taxon>
        <taxon>Liliopsida</taxon>
        <taxon>Poales</taxon>
        <taxon>Poaceae</taxon>
        <taxon>PACMAD clade</taxon>
        <taxon>Arundinoideae</taxon>
        <taxon>Arundineae</taxon>
        <taxon>Arundo</taxon>
    </lineage>
</organism>
<proteinExistence type="predicted"/>
<reference evidence="2" key="1">
    <citation type="submission" date="2014-09" db="EMBL/GenBank/DDBJ databases">
        <authorList>
            <person name="Magalhaes I.L.F."/>
            <person name="Oliveira U."/>
            <person name="Santos F.R."/>
            <person name="Vidigal T.H.D.A."/>
            <person name="Brescovit A.D."/>
            <person name="Santos A.J."/>
        </authorList>
    </citation>
    <scope>NUCLEOTIDE SEQUENCE</scope>
    <source>
        <tissue evidence="2">Shoot tissue taken approximately 20 cm above the soil surface</tissue>
    </source>
</reference>
<evidence type="ECO:0000313" key="2">
    <source>
        <dbReference type="EMBL" id="JAD33082.1"/>
    </source>
</evidence>
<feature type="region of interest" description="Disordered" evidence="1">
    <location>
        <begin position="1"/>
        <end position="104"/>
    </location>
</feature>
<dbReference type="AlphaFoldDB" id="A0A0A8ZE00"/>
<accession>A0A0A8ZE00</accession>
<evidence type="ECO:0000256" key="1">
    <source>
        <dbReference type="SAM" id="MobiDB-lite"/>
    </source>
</evidence>